<evidence type="ECO:0000256" key="5">
    <source>
        <dbReference type="ARBA" id="ARBA00022989"/>
    </source>
</evidence>
<proteinExistence type="predicted"/>
<keyword evidence="5 8" id="KW-1133">Transmembrane helix</keyword>
<feature type="transmembrane region" description="Helical" evidence="8">
    <location>
        <begin position="6"/>
        <end position="24"/>
    </location>
</feature>
<evidence type="ECO:0000256" key="2">
    <source>
        <dbReference type="ARBA" id="ARBA00022448"/>
    </source>
</evidence>
<dbReference type="GO" id="GO:0016020">
    <property type="term" value="C:membrane"/>
    <property type="evidence" value="ECO:0007669"/>
    <property type="project" value="UniProtKB-ARBA"/>
</dbReference>
<dbReference type="KEGG" id="lfi:LFML04_1846"/>
<comment type="subcellular location">
    <subcellularLocation>
        <location evidence="1">Membrane</location>
        <topology evidence="1">Single-pass membrane protein</topology>
    </subcellularLocation>
</comment>
<keyword evidence="6" id="KW-0811">Translocation</keyword>
<keyword evidence="7 8" id="KW-0472">Membrane</keyword>
<dbReference type="Pfam" id="PF02416">
    <property type="entry name" value="TatA_B_E"/>
    <property type="match status" value="1"/>
</dbReference>
<dbReference type="Gene3D" id="1.20.5.3310">
    <property type="match status" value="1"/>
</dbReference>
<dbReference type="PATRIC" id="fig|1048260.3.peg.1998"/>
<dbReference type="InterPro" id="IPR003369">
    <property type="entry name" value="TatA/B/E"/>
</dbReference>
<name>J9ZCZ8_LEPFM</name>
<gene>
    <name evidence="9" type="ordered locus">LFML04_1846</name>
</gene>
<dbReference type="HOGENOM" id="CLU_2991210_0_0_0"/>
<dbReference type="RefSeq" id="WP_014961551.1">
    <property type="nucleotide sequence ID" value="NC_018649.1"/>
</dbReference>
<keyword evidence="4" id="KW-0653">Protein transport</keyword>
<dbReference type="AlphaFoldDB" id="J9ZCZ8"/>
<sequence>MLSGLFEPIHLIVILGIVLLLFGGKKLPEIGSGLGKSHFKLSAVLQERRRICSFSGT</sequence>
<evidence type="ECO:0000313" key="9">
    <source>
        <dbReference type="EMBL" id="AFS54046.1"/>
    </source>
</evidence>
<organism evidence="9 10">
    <name type="scientific">Leptospirillum ferriphilum (strain ML-04)</name>
    <dbReference type="NCBI Taxonomy" id="1048260"/>
    <lineage>
        <taxon>Bacteria</taxon>
        <taxon>Pseudomonadati</taxon>
        <taxon>Nitrospirota</taxon>
        <taxon>Nitrospiria</taxon>
        <taxon>Nitrospirales</taxon>
        <taxon>Nitrospiraceae</taxon>
        <taxon>Leptospirillum</taxon>
    </lineage>
</organism>
<evidence type="ECO:0000256" key="6">
    <source>
        <dbReference type="ARBA" id="ARBA00023010"/>
    </source>
</evidence>
<evidence type="ECO:0000256" key="3">
    <source>
        <dbReference type="ARBA" id="ARBA00022692"/>
    </source>
</evidence>
<evidence type="ECO:0000256" key="1">
    <source>
        <dbReference type="ARBA" id="ARBA00004167"/>
    </source>
</evidence>
<evidence type="ECO:0000256" key="7">
    <source>
        <dbReference type="ARBA" id="ARBA00023136"/>
    </source>
</evidence>
<dbReference type="Proteomes" id="UP000006177">
    <property type="component" value="Chromosome"/>
</dbReference>
<dbReference type="EMBL" id="CP002919">
    <property type="protein sequence ID" value="AFS54046.1"/>
    <property type="molecule type" value="Genomic_DNA"/>
</dbReference>
<evidence type="ECO:0000313" key="10">
    <source>
        <dbReference type="Proteomes" id="UP000006177"/>
    </source>
</evidence>
<keyword evidence="3 8" id="KW-0812">Transmembrane</keyword>
<keyword evidence="2" id="KW-0813">Transport</keyword>
<accession>J9ZCZ8</accession>
<dbReference type="GO" id="GO:0015031">
    <property type="term" value="P:protein transport"/>
    <property type="evidence" value="ECO:0007669"/>
    <property type="project" value="UniProtKB-KW"/>
</dbReference>
<evidence type="ECO:0000256" key="8">
    <source>
        <dbReference type="SAM" id="Phobius"/>
    </source>
</evidence>
<reference evidence="9 10" key="1">
    <citation type="journal article" date="2011" name="J. Microbiol.">
        <title>Complete genome of Leptospirillum ferriphilum ML-04 provides insight into its physiology and environmental adaptation.</title>
        <authorList>
            <person name="Mi S."/>
            <person name="Song J."/>
            <person name="Lin J."/>
            <person name="Che Y."/>
            <person name="Zheng H."/>
            <person name="Lin J."/>
        </authorList>
    </citation>
    <scope>NUCLEOTIDE SEQUENCE [LARGE SCALE GENOMIC DNA]</scope>
    <source>
        <strain evidence="9 10">ML-04</strain>
    </source>
</reference>
<protein>
    <submittedName>
        <fullName evidence="9">Twin-arginine translocation protein TatA/E</fullName>
    </submittedName>
</protein>
<evidence type="ECO:0000256" key="4">
    <source>
        <dbReference type="ARBA" id="ARBA00022927"/>
    </source>
</evidence>